<gene>
    <name evidence="2" type="ORF">ACFOJ9_02605</name>
</gene>
<keyword evidence="1" id="KW-0732">Signal</keyword>
<evidence type="ECO:0008006" key="4">
    <source>
        <dbReference type="Google" id="ProtNLM"/>
    </source>
</evidence>
<feature type="chain" id="PRO_5046123566" description="DUF2282 domain-containing protein" evidence="1">
    <location>
        <begin position="20"/>
        <end position="100"/>
    </location>
</feature>
<proteinExistence type="predicted"/>
<keyword evidence="3" id="KW-1185">Reference proteome</keyword>
<evidence type="ECO:0000313" key="2">
    <source>
        <dbReference type="EMBL" id="MFC3320717.1"/>
    </source>
</evidence>
<dbReference type="RefSeq" id="WP_378976850.1">
    <property type="nucleotide sequence ID" value="NZ_JBHRVD010000001.1"/>
</dbReference>
<protein>
    <recommendedName>
        <fullName evidence="4">DUF2282 domain-containing protein</fullName>
    </recommendedName>
</protein>
<feature type="signal peptide" evidence="1">
    <location>
        <begin position="1"/>
        <end position="19"/>
    </location>
</feature>
<dbReference type="Proteomes" id="UP001595648">
    <property type="component" value="Unassembled WGS sequence"/>
</dbReference>
<evidence type="ECO:0000313" key="3">
    <source>
        <dbReference type="Proteomes" id="UP001595648"/>
    </source>
</evidence>
<reference evidence="3" key="1">
    <citation type="journal article" date="2019" name="Int. J. Syst. Evol. Microbiol.">
        <title>The Global Catalogue of Microorganisms (GCM) 10K type strain sequencing project: providing services to taxonomists for standard genome sequencing and annotation.</title>
        <authorList>
            <consortium name="The Broad Institute Genomics Platform"/>
            <consortium name="The Broad Institute Genome Sequencing Center for Infectious Disease"/>
            <person name="Wu L."/>
            <person name="Ma J."/>
        </authorList>
    </citation>
    <scope>NUCLEOTIDE SEQUENCE [LARGE SCALE GENOMIC DNA]</scope>
    <source>
        <strain evidence="3">ICMP 19515</strain>
    </source>
</reference>
<sequence length="100" mass="10285">MKKALFALCTAVSVSLTFAAEAQQVTASGCAEAGVENGCIVMKDGEKLYNITHATPKPTVGTYGTVTGSVTGDADTCQQGTLLKPAEWKPDASKVCGNTQ</sequence>
<comment type="caution">
    <text evidence="2">The sequence shown here is derived from an EMBL/GenBank/DDBJ whole genome shotgun (WGS) entry which is preliminary data.</text>
</comment>
<organism evidence="2 3">
    <name type="scientific">Mesorhizobium cantuariense</name>
    <dbReference type="NCBI Taxonomy" id="1300275"/>
    <lineage>
        <taxon>Bacteria</taxon>
        <taxon>Pseudomonadati</taxon>
        <taxon>Pseudomonadota</taxon>
        <taxon>Alphaproteobacteria</taxon>
        <taxon>Hyphomicrobiales</taxon>
        <taxon>Phyllobacteriaceae</taxon>
        <taxon>Mesorhizobium</taxon>
    </lineage>
</organism>
<name>A0ABV7MI14_9HYPH</name>
<dbReference type="EMBL" id="JBHRVD010000001">
    <property type="protein sequence ID" value="MFC3320717.1"/>
    <property type="molecule type" value="Genomic_DNA"/>
</dbReference>
<accession>A0ABV7MI14</accession>
<evidence type="ECO:0000256" key="1">
    <source>
        <dbReference type="SAM" id="SignalP"/>
    </source>
</evidence>